<sequence length="215" mass="23382">MSLSTLGLFLVVVFITCVTPGAGVLYTLHNAVNYGVKNAFMSPTGNALGVAVMSVIAASGMGAVINNSPVLFYGLQTGGCLLMAWFGWKSWKAPALSLKDRLGTPLDPTEQKTRNWSILASAAVLQISNPMLIVFLLSLMPQFIDPKQAYLPQITILIALFVFICWLVHIAYSYSAAMASDRWMGPKFSFYLNKISAFLFWGIGGSVMLHLYGLV</sequence>
<feature type="transmembrane region" description="Helical" evidence="7">
    <location>
        <begin position="47"/>
        <end position="65"/>
    </location>
</feature>
<keyword evidence="9" id="KW-1185">Reference proteome</keyword>
<protein>
    <submittedName>
        <fullName evidence="8">LysE family translocator</fullName>
    </submittedName>
</protein>
<feature type="transmembrane region" description="Helical" evidence="7">
    <location>
        <begin position="195"/>
        <end position="214"/>
    </location>
</feature>
<keyword evidence="3" id="KW-1003">Cell membrane</keyword>
<dbReference type="Pfam" id="PF01810">
    <property type="entry name" value="LysE"/>
    <property type="match status" value="1"/>
</dbReference>
<reference evidence="9" key="1">
    <citation type="submission" date="2017-05" db="EMBL/GenBank/DDBJ databases">
        <title>Improved OligoMM genomes.</title>
        <authorList>
            <person name="Garzetti D."/>
        </authorList>
    </citation>
    <scope>NUCLEOTIDE SEQUENCE [LARGE SCALE GENOMIC DNA]</scope>
    <source>
        <strain evidence="9">YL45</strain>
    </source>
</reference>
<dbReference type="InterPro" id="IPR001123">
    <property type="entry name" value="LeuE-type"/>
</dbReference>
<evidence type="ECO:0000256" key="1">
    <source>
        <dbReference type="ARBA" id="ARBA00004651"/>
    </source>
</evidence>
<dbReference type="AlphaFoldDB" id="A0A227KIS1"/>
<dbReference type="PANTHER" id="PTHR30086">
    <property type="entry name" value="ARGININE EXPORTER PROTEIN ARGO"/>
    <property type="match status" value="1"/>
</dbReference>
<proteinExistence type="inferred from homology"/>
<accession>A0A227KIS1</accession>
<evidence type="ECO:0000256" key="6">
    <source>
        <dbReference type="ARBA" id="ARBA00023136"/>
    </source>
</evidence>
<keyword evidence="5 7" id="KW-1133">Transmembrane helix</keyword>
<dbReference type="GeneID" id="78362861"/>
<evidence type="ECO:0000256" key="5">
    <source>
        <dbReference type="ARBA" id="ARBA00022989"/>
    </source>
</evidence>
<comment type="caution">
    <text evidence="8">The sequence shown here is derived from an EMBL/GenBank/DDBJ whole genome shotgun (WGS) entry which is preliminary data.</text>
</comment>
<dbReference type="RefSeq" id="WP_066595414.1">
    <property type="nucleotide sequence ID" value="NZ_CAJTBZ010000052.1"/>
</dbReference>
<feature type="transmembrane region" description="Helical" evidence="7">
    <location>
        <begin position="149"/>
        <end position="175"/>
    </location>
</feature>
<dbReference type="GO" id="GO:0042970">
    <property type="term" value="F:homoserine transmembrane transporter activity"/>
    <property type="evidence" value="ECO:0007669"/>
    <property type="project" value="TreeGrafter"/>
</dbReference>
<name>A0A227KIS1_9BURK</name>
<organism evidence="8 9">
    <name type="scientific">Turicimonas muris</name>
    <dbReference type="NCBI Taxonomy" id="1796652"/>
    <lineage>
        <taxon>Bacteria</taxon>
        <taxon>Pseudomonadati</taxon>
        <taxon>Pseudomonadota</taxon>
        <taxon>Betaproteobacteria</taxon>
        <taxon>Burkholderiales</taxon>
        <taxon>Sutterellaceae</taxon>
        <taxon>Turicimonas</taxon>
    </lineage>
</organism>
<evidence type="ECO:0000256" key="4">
    <source>
        <dbReference type="ARBA" id="ARBA00022692"/>
    </source>
</evidence>
<feature type="transmembrane region" description="Helical" evidence="7">
    <location>
        <begin position="116"/>
        <end position="137"/>
    </location>
</feature>
<dbReference type="Proteomes" id="UP000214610">
    <property type="component" value="Unassembled WGS sequence"/>
</dbReference>
<evidence type="ECO:0000256" key="3">
    <source>
        <dbReference type="ARBA" id="ARBA00022475"/>
    </source>
</evidence>
<dbReference type="EMBL" id="NHMP01000004">
    <property type="protein sequence ID" value="OXE47818.1"/>
    <property type="molecule type" value="Genomic_DNA"/>
</dbReference>
<evidence type="ECO:0000256" key="2">
    <source>
        <dbReference type="ARBA" id="ARBA00007928"/>
    </source>
</evidence>
<dbReference type="PANTHER" id="PTHR30086:SF14">
    <property type="entry name" value="HOMOSERINE_HOMOSERINE LACTONE EFFLUX PROTEIN"/>
    <property type="match status" value="1"/>
</dbReference>
<evidence type="ECO:0000256" key="7">
    <source>
        <dbReference type="SAM" id="Phobius"/>
    </source>
</evidence>
<keyword evidence="6 7" id="KW-0472">Membrane</keyword>
<comment type="similarity">
    <text evidence="2">Belongs to the Rht family.</text>
</comment>
<gene>
    <name evidence="8" type="ORF">ADH67_08575</name>
</gene>
<dbReference type="GO" id="GO:0005886">
    <property type="term" value="C:plasma membrane"/>
    <property type="evidence" value="ECO:0007669"/>
    <property type="project" value="UniProtKB-SubCell"/>
</dbReference>
<evidence type="ECO:0000313" key="9">
    <source>
        <dbReference type="Proteomes" id="UP000214610"/>
    </source>
</evidence>
<evidence type="ECO:0000313" key="8">
    <source>
        <dbReference type="EMBL" id="OXE47818.1"/>
    </source>
</evidence>
<comment type="subcellular location">
    <subcellularLocation>
        <location evidence="1">Cell membrane</location>
        <topology evidence="1">Multi-pass membrane protein</topology>
    </subcellularLocation>
</comment>
<keyword evidence="4 7" id="KW-0812">Transmembrane</keyword>